<organism evidence="3 4">
    <name type="scientific">Candidatus Taylorbacteria bacterium CG10_big_fil_rev_8_21_14_0_10_41_48</name>
    <dbReference type="NCBI Taxonomy" id="1975024"/>
    <lineage>
        <taxon>Bacteria</taxon>
        <taxon>Candidatus Tayloriibacteriota</taxon>
    </lineage>
</organism>
<dbReference type="InterPro" id="IPR041711">
    <property type="entry name" value="Met-tRNA-FMT_N"/>
</dbReference>
<dbReference type="EMBL" id="PFEQ01000013">
    <property type="protein sequence ID" value="PJE74070.1"/>
    <property type="molecule type" value="Genomic_DNA"/>
</dbReference>
<dbReference type="Pfam" id="PF00551">
    <property type="entry name" value="Formyl_trans_N"/>
    <property type="match status" value="1"/>
</dbReference>
<name>A0A2M8LBR9_9BACT</name>
<dbReference type="InterPro" id="IPR002376">
    <property type="entry name" value="Formyl_transf_N"/>
</dbReference>
<feature type="domain" description="Formyl transferase N-terminal" evidence="2">
    <location>
        <begin position="4"/>
        <end position="168"/>
    </location>
</feature>
<accession>A0A2M8LBR9</accession>
<proteinExistence type="predicted"/>
<dbReference type="AlphaFoldDB" id="A0A2M8LBR9"/>
<dbReference type="PANTHER" id="PTHR11138">
    <property type="entry name" value="METHIONYL-TRNA FORMYLTRANSFERASE"/>
    <property type="match status" value="1"/>
</dbReference>
<dbReference type="PANTHER" id="PTHR11138:SF5">
    <property type="entry name" value="METHIONYL-TRNA FORMYLTRANSFERASE, MITOCHONDRIAL"/>
    <property type="match status" value="1"/>
</dbReference>
<evidence type="ECO:0000256" key="1">
    <source>
        <dbReference type="ARBA" id="ARBA00012261"/>
    </source>
</evidence>
<dbReference type="EC" id="2.1.2.9" evidence="1"/>
<dbReference type="Proteomes" id="UP000228700">
    <property type="component" value="Unassembled WGS sequence"/>
</dbReference>
<dbReference type="GO" id="GO:0005829">
    <property type="term" value="C:cytosol"/>
    <property type="evidence" value="ECO:0007669"/>
    <property type="project" value="TreeGrafter"/>
</dbReference>
<dbReference type="CDD" id="cd08646">
    <property type="entry name" value="FMT_core_Met-tRNA-FMT_N"/>
    <property type="match status" value="1"/>
</dbReference>
<dbReference type="GO" id="GO:0004479">
    <property type="term" value="F:methionyl-tRNA formyltransferase activity"/>
    <property type="evidence" value="ECO:0007669"/>
    <property type="project" value="UniProtKB-EC"/>
</dbReference>
<evidence type="ECO:0000313" key="4">
    <source>
        <dbReference type="Proteomes" id="UP000228700"/>
    </source>
</evidence>
<dbReference type="InterPro" id="IPR036477">
    <property type="entry name" value="Formyl_transf_N_sf"/>
</dbReference>
<reference evidence="4" key="1">
    <citation type="submission" date="2017-09" db="EMBL/GenBank/DDBJ databases">
        <title>Depth-based differentiation of microbial function through sediment-hosted aquifers and enrichment of novel symbionts in the deep terrestrial subsurface.</title>
        <authorList>
            <person name="Probst A.J."/>
            <person name="Ladd B."/>
            <person name="Jarett J.K."/>
            <person name="Geller-Mcgrath D.E."/>
            <person name="Sieber C.M.K."/>
            <person name="Emerson J.B."/>
            <person name="Anantharaman K."/>
            <person name="Thomas B.C."/>
            <person name="Malmstrom R."/>
            <person name="Stieglmeier M."/>
            <person name="Klingl A."/>
            <person name="Woyke T."/>
            <person name="Ryan C.M."/>
            <person name="Banfield J.F."/>
        </authorList>
    </citation>
    <scope>NUCLEOTIDE SEQUENCE [LARGE SCALE GENOMIC DNA]</scope>
</reference>
<comment type="caution">
    <text evidence="3">The sequence shown here is derived from an EMBL/GenBank/DDBJ whole genome shotgun (WGS) entry which is preliminary data.</text>
</comment>
<evidence type="ECO:0000259" key="2">
    <source>
        <dbReference type="Pfam" id="PF00551"/>
    </source>
</evidence>
<evidence type="ECO:0000313" key="3">
    <source>
        <dbReference type="EMBL" id="PJE74070.1"/>
    </source>
</evidence>
<protein>
    <recommendedName>
        <fullName evidence="1">methionyl-tRNA formyltransferase</fullName>
        <ecNumber evidence="1">2.1.2.9</ecNumber>
    </recommendedName>
</protein>
<dbReference type="SUPFAM" id="SSF53328">
    <property type="entry name" value="Formyltransferase"/>
    <property type="match status" value="1"/>
</dbReference>
<gene>
    <name evidence="3" type="ORF">COV01_03150</name>
</gene>
<keyword evidence="3" id="KW-0808">Transferase</keyword>
<dbReference type="Gene3D" id="3.40.50.12230">
    <property type="match status" value="1"/>
</dbReference>
<sequence>MNTKKIAFFGTPEFAVWTLESMKEKGLVPNIIITTPDAPKGRKLILTPPPVKIWAEKNNIPVLQPKSVKNEEFIREIESVLGIKPDLFIVAAYGKILPKALIETPVYGTINVHPSLLPLLRGASPIESAILADMHDTGVTIIRIDEELDHGPLLAQEESLLPVWPIDTDALGMNLAHLGGDLIMRILPSLFSDTLKETPQDHSKATFTKKIKKEDGLMDISADGYQNFLKWNAHHGWPGSYFFIEKGGKKIRISIKDVDYKDGELIINKVVPEGKKEMTFAEFKSWEKS</sequence>